<dbReference type="Gene3D" id="1.20.920.10">
    <property type="entry name" value="Bromodomain-like"/>
    <property type="match status" value="1"/>
</dbReference>
<organism evidence="5 6">
    <name type="scientific">Trichomonas vaginalis (strain ATCC PRA-98 / G3)</name>
    <dbReference type="NCBI Taxonomy" id="412133"/>
    <lineage>
        <taxon>Eukaryota</taxon>
        <taxon>Metamonada</taxon>
        <taxon>Parabasalia</taxon>
        <taxon>Trichomonadida</taxon>
        <taxon>Trichomonadidae</taxon>
        <taxon>Trichomonas</taxon>
    </lineage>
</organism>
<gene>
    <name evidence="5" type="ORF">TVAG_479780</name>
</gene>
<dbReference type="PROSITE" id="PS50014">
    <property type="entry name" value="BROMODOMAIN_2"/>
    <property type="match status" value="1"/>
</dbReference>
<dbReference type="PRINTS" id="PR00503">
    <property type="entry name" value="BROMODOMAIN"/>
</dbReference>
<evidence type="ECO:0000313" key="5">
    <source>
        <dbReference type="EMBL" id="EAX98806.1"/>
    </source>
</evidence>
<protein>
    <submittedName>
        <fullName evidence="5">Bromodomain containing protein</fullName>
    </submittedName>
</protein>
<reference evidence="5" key="1">
    <citation type="submission" date="2006-10" db="EMBL/GenBank/DDBJ databases">
        <authorList>
            <person name="Amadeo P."/>
            <person name="Zhao Q."/>
            <person name="Wortman J."/>
            <person name="Fraser-Liggett C."/>
            <person name="Carlton J."/>
        </authorList>
    </citation>
    <scope>NUCLEOTIDE SEQUENCE</scope>
    <source>
        <strain evidence="5">G3</strain>
    </source>
</reference>
<dbReference type="GO" id="GO:0006355">
    <property type="term" value="P:regulation of DNA-templated transcription"/>
    <property type="evidence" value="ECO:0000318"/>
    <property type="project" value="GO_Central"/>
</dbReference>
<evidence type="ECO:0000256" key="2">
    <source>
        <dbReference type="PROSITE-ProRule" id="PRU00035"/>
    </source>
</evidence>
<dbReference type="GO" id="GO:0000785">
    <property type="term" value="C:chromatin"/>
    <property type="evidence" value="ECO:0000318"/>
    <property type="project" value="GO_Central"/>
</dbReference>
<dbReference type="EMBL" id="DS113661">
    <property type="protein sequence ID" value="EAX98806.1"/>
    <property type="molecule type" value="Genomic_DNA"/>
</dbReference>
<dbReference type="STRING" id="5722.A2F8F5"/>
<dbReference type="GO" id="GO:0006338">
    <property type="term" value="P:chromatin remodeling"/>
    <property type="evidence" value="ECO:0000318"/>
    <property type="project" value="GO_Central"/>
</dbReference>
<dbReference type="CDD" id="cd04369">
    <property type="entry name" value="Bromodomain"/>
    <property type="match status" value="1"/>
</dbReference>
<dbReference type="AlphaFoldDB" id="A2F8F5"/>
<dbReference type="eggNOG" id="KOG1474">
    <property type="taxonomic scope" value="Eukaryota"/>
</dbReference>
<evidence type="ECO:0000256" key="1">
    <source>
        <dbReference type="ARBA" id="ARBA00023117"/>
    </source>
</evidence>
<dbReference type="SMART" id="SM00297">
    <property type="entry name" value="BROMO"/>
    <property type="match status" value="1"/>
</dbReference>
<dbReference type="GO" id="GO:0005634">
    <property type="term" value="C:nucleus"/>
    <property type="evidence" value="ECO:0000318"/>
    <property type="project" value="GO_Central"/>
</dbReference>
<dbReference type="VEuPathDB" id="TrichDB:TVAGG3_0278590"/>
<feature type="domain" description="Bromo" evidence="3">
    <location>
        <begin position="17"/>
        <end position="89"/>
    </location>
</feature>
<keyword evidence="6" id="KW-1185">Reference proteome</keyword>
<dbReference type="InterPro" id="IPR027353">
    <property type="entry name" value="NET_dom"/>
</dbReference>
<evidence type="ECO:0000259" key="4">
    <source>
        <dbReference type="PROSITE" id="PS51525"/>
    </source>
</evidence>
<dbReference type="Pfam" id="PF00439">
    <property type="entry name" value="Bromodomain"/>
    <property type="match status" value="1"/>
</dbReference>
<dbReference type="InterPro" id="IPR001487">
    <property type="entry name" value="Bromodomain"/>
</dbReference>
<dbReference type="PROSITE" id="PS51525">
    <property type="entry name" value="NET"/>
    <property type="match status" value="1"/>
</dbReference>
<dbReference type="InterPro" id="IPR036427">
    <property type="entry name" value="Bromodomain-like_sf"/>
</dbReference>
<feature type="domain" description="NET" evidence="4">
    <location>
        <begin position="145"/>
        <end position="227"/>
    </location>
</feature>
<dbReference type="SUPFAM" id="SSF47370">
    <property type="entry name" value="Bromodomain"/>
    <property type="match status" value="1"/>
</dbReference>
<dbReference type="PANTHER" id="PTHR45926">
    <property type="entry name" value="OSJNBA0053K19.4 PROTEIN"/>
    <property type="match status" value="1"/>
</dbReference>
<accession>A2F8F5</accession>
<dbReference type="VEuPathDB" id="TrichDB:TVAG_479780"/>
<dbReference type="KEGG" id="tva:4756607"/>
<dbReference type="InParanoid" id="A2F8F5"/>
<name>A2F8F5_TRIV3</name>
<dbReference type="OrthoDB" id="21449at2759"/>
<reference evidence="5" key="2">
    <citation type="journal article" date="2007" name="Science">
        <title>Draft genome sequence of the sexually transmitted pathogen Trichomonas vaginalis.</title>
        <authorList>
            <person name="Carlton J.M."/>
            <person name="Hirt R.P."/>
            <person name="Silva J.C."/>
            <person name="Delcher A.L."/>
            <person name="Schatz M."/>
            <person name="Zhao Q."/>
            <person name="Wortman J.R."/>
            <person name="Bidwell S.L."/>
            <person name="Alsmark U.C.M."/>
            <person name="Besteiro S."/>
            <person name="Sicheritz-Ponten T."/>
            <person name="Noel C.J."/>
            <person name="Dacks J.B."/>
            <person name="Foster P.G."/>
            <person name="Simillion C."/>
            <person name="Van de Peer Y."/>
            <person name="Miranda-Saavedra D."/>
            <person name="Barton G.J."/>
            <person name="Westrop G.D."/>
            <person name="Mueller S."/>
            <person name="Dessi D."/>
            <person name="Fiori P.L."/>
            <person name="Ren Q."/>
            <person name="Paulsen I."/>
            <person name="Zhang H."/>
            <person name="Bastida-Corcuera F.D."/>
            <person name="Simoes-Barbosa A."/>
            <person name="Brown M.T."/>
            <person name="Hayes R.D."/>
            <person name="Mukherjee M."/>
            <person name="Okumura C.Y."/>
            <person name="Schneider R."/>
            <person name="Smith A.J."/>
            <person name="Vanacova S."/>
            <person name="Villalvazo M."/>
            <person name="Haas B.J."/>
            <person name="Pertea M."/>
            <person name="Feldblyum T.V."/>
            <person name="Utterback T.R."/>
            <person name="Shu C.L."/>
            <person name="Osoegawa K."/>
            <person name="de Jong P.J."/>
            <person name="Hrdy I."/>
            <person name="Horvathova L."/>
            <person name="Zubacova Z."/>
            <person name="Dolezal P."/>
            <person name="Malik S.B."/>
            <person name="Logsdon J.M. Jr."/>
            <person name="Henze K."/>
            <person name="Gupta A."/>
            <person name="Wang C.C."/>
            <person name="Dunne R.L."/>
            <person name="Upcroft J.A."/>
            <person name="Upcroft P."/>
            <person name="White O."/>
            <person name="Salzberg S.L."/>
            <person name="Tang P."/>
            <person name="Chiu C.-H."/>
            <person name="Lee Y.-S."/>
            <person name="Embley T.M."/>
            <person name="Coombs G.H."/>
            <person name="Mottram J.C."/>
            <person name="Tachezy J."/>
            <person name="Fraser-Liggett C.M."/>
            <person name="Johnson P.J."/>
        </authorList>
    </citation>
    <scope>NUCLEOTIDE SEQUENCE [LARGE SCALE GENOMIC DNA]</scope>
    <source>
        <strain evidence="5">G3</strain>
    </source>
</reference>
<proteinExistence type="predicted"/>
<keyword evidence="1 2" id="KW-0103">Bromodomain</keyword>
<evidence type="ECO:0000259" key="3">
    <source>
        <dbReference type="PROSITE" id="PS50014"/>
    </source>
</evidence>
<evidence type="ECO:0000313" key="6">
    <source>
        <dbReference type="Proteomes" id="UP000001542"/>
    </source>
</evidence>
<sequence>MSEDWYKKAIIAIDNVMQHPAAILFNSPYEAEPDTESDYYQVIKNPQDFGSIKKRLENKQYKKIDEVVTDVELIYKNTKQFYGEGEITLLANHCFKQFMKQLRKNDILPFSKWCNEVFRLRTRFAELMSNLPNKVRQFSSSINQGRTTKQTTPIISESELQRFIAAAEKLQSEEDQKEMIRILNENQPELDVGSSEILLEITRLNHQTFNALKKYMTEALERKGLRYPD</sequence>
<dbReference type="RefSeq" id="XP_001311736.1">
    <property type="nucleotide sequence ID" value="XM_001311735.1"/>
</dbReference>
<dbReference type="Proteomes" id="UP000001542">
    <property type="component" value="Unassembled WGS sequence"/>
</dbReference>
<dbReference type="SMR" id="A2F8F5"/>